<reference evidence="2 3" key="2">
    <citation type="journal article" date="2010" name="Stand. Genomic Sci.">
        <title>Complete genome sequence of Nakamurella multipartita type strain (Y-104).</title>
        <authorList>
            <person name="Tice H."/>
            <person name="Mayilraj S."/>
            <person name="Sims D."/>
            <person name="Lapidus A."/>
            <person name="Nolan M."/>
            <person name="Lucas S."/>
            <person name="Glavina Del Rio T."/>
            <person name="Copeland A."/>
            <person name="Cheng J.F."/>
            <person name="Meincke L."/>
            <person name="Bruce D."/>
            <person name="Goodwin L."/>
            <person name="Pitluck S."/>
            <person name="Ivanova N."/>
            <person name="Mavromatis K."/>
            <person name="Ovchinnikova G."/>
            <person name="Pati A."/>
            <person name="Chen A."/>
            <person name="Palaniappan K."/>
            <person name="Land M."/>
            <person name="Hauser L."/>
            <person name="Chang Y.J."/>
            <person name="Jeffries C.D."/>
            <person name="Detter J.C."/>
            <person name="Brettin T."/>
            <person name="Rohde M."/>
            <person name="Goker M."/>
            <person name="Bristow J."/>
            <person name="Eisen J.A."/>
            <person name="Markowitz V."/>
            <person name="Hugenholtz P."/>
            <person name="Kyrpides N.C."/>
            <person name="Klenk H.P."/>
            <person name="Chen F."/>
        </authorList>
    </citation>
    <scope>NUCLEOTIDE SEQUENCE [LARGE SCALE GENOMIC DNA]</scope>
    <source>
        <strain evidence="3">ATCC 700099 / DSM 44233 / CIP 104796 / JCM 9543 / NBRC 105858 / Y-104</strain>
    </source>
</reference>
<dbReference type="PANTHER" id="PTHR43236">
    <property type="entry name" value="ANTITOXIN HIGA1"/>
    <property type="match status" value="1"/>
</dbReference>
<dbReference type="InterPro" id="IPR052345">
    <property type="entry name" value="Rad_response_metalloprotease"/>
</dbReference>
<sequence length="224" mass="25196">MTRENEPETMVPSVLTSLRALTPQRPASFTEALRVAEQQAARLLGRFDIRQWPVPETILLELPRIQVEQRFDLPTSGCSFWESDRRTWVIQVNGNEPSTRQRFTLLHEYKHIVDHGRVELLYGAGQEALVRAEHAADYFAGCALIPRGLLKRAWGERLQQVAALAAAFDVSLQAINVRLAQSGLTDVAPRCALGREPASSRPVSSRRYQRPAHPDFPHLEVVAT</sequence>
<feature type="domain" description="IrrE N-terminal-like" evidence="1">
    <location>
        <begin position="83"/>
        <end position="179"/>
    </location>
</feature>
<dbReference type="RefSeq" id="WP_015749730.1">
    <property type="nucleotide sequence ID" value="NC_013235.1"/>
</dbReference>
<dbReference type="STRING" id="479431.Namu_4638"/>
<dbReference type="AlphaFoldDB" id="C8X7R3"/>
<dbReference type="eggNOG" id="COG2856">
    <property type="taxonomic scope" value="Bacteria"/>
</dbReference>
<evidence type="ECO:0000313" key="2">
    <source>
        <dbReference type="EMBL" id="ACV80916.1"/>
    </source>
</evidence>
<gene>
    <name evidence="2" type="ordered locus">Namu_4638</name>
</gene>
<dbReference type="InParanoid" id="C8X7R3"/>
<dbReference type="KEGG" id="nml:Namu_4638"/>
<dbReference type="Proteomes" id="UP000002218">
    <property type="component" value="Chromosome"/>
</dbReference>
<keyword evidence="3" id="KW-1185">Reference proteome</keyword>
<dbReference type="EMBL" id="CP001737">
    <property type="protein sequence ID" value="ACV80916.1"/>
    <property type="molecule type" value="Genomic_DNA"/>
</dbReference>
<dbReference type="Gene3D" id="1.10.10.2910">
    <property type="match status" value="1"/>
</dbReference>
<organism evidence="2 3">
    <name type="scientific">Nakamurella multipartita (strain ATCC 700099 / DSM 44233 / CIP 104796 / JCM 9543 / NBRC 105858 / Y-104)</name>
    <name type="common">Microsphaera multipartita</name>
    <dbReference type="NCBI Taxonomy" id="479431"/>
    <lineage>
        <taxon>Bacteria</taxon>
        <taxon>Bacillati</taxon>
        <taxon>Actinomycetota</taxon>
        <taxon>Actinomycetes</taxon>
        <taxon>Nakamurellales</taxon>
        <taxon>Nakamurellaceae</taxon>
        <taxon>Nakamurella</taxon>
    </lineage>
</organism>
<evidence type="ECO:0000313" key="3">
    <source>
        <dbReference type="Proteomes" id="UP000002218"/>
    </source>
</evidence>
<dbReference type="HOGENOM" id="CLU_084682_2_0_11"/>
<proteinExistence type="predicted"/>
<accession>C8X7R3</accession>
<dbReference type="Pfam" id="PF06114">
    <property type="entry name" value="Peptidase_M78"/>
    <property type="match status" value="1"/>
</dbReference>
<dbReference type="PANTHER" id="PTHR43236:SF1">
    <property type="entry name" value="BLL7220 PROTEIN"/>
    <property type="match status" value="1"/>
</dbReference>
<dbReference type="InterPro" id="IPR010359">
    <property type="entry name" value="IrrE_HExxH"/>
</dbReference>
<reference evidence="3" key="1">
    <citation type="submission" date="2009-09" db="EMBL/GenBank/DDBJ databases">
        <title>The complete genome of Nakamurella multipartita DSM 44233.</title>
        <authorList>
            <consortium name="US DOE Joint Genome Institute (JGI-PGF)"/>
            <person name="Lucas S."/>
            <person name="Copeland A."/>
            <person name="Lapidus A."/>
            <person name="Glavina del Rio T."/>
            <person name="Dalin E."/>
            <person name="Tice H."/>
            <person name="Bruce D."/>
            <person name="Goodwin L."/>
            <person name="Pitluck S."/>
            <person name="Kyrpides N."/>
            <person name="Mavromatis K."/>
            <person name="Ivanova N."/>
            <person name="Ovchinnikova G."/>
            <person name="Sims D."/>
            <person name="Meincke L."/>
            <person name="Brettin T."/>
            <person name="Detter J.C."/>
            <person name="Han C."/>
            <person name="Larimer F."/>
            <person name="Land M."/>
            <person name="Hauser L."/>
            <person name="Markowitz V."/>
            <person name="Cheng J.-F."/>
            <person name="Hugenholtz P."/>
            <person name="Woyke T."/>
            <person name="Wu D."/>
            <person name="Klenk H.-P."/>
            <person name="Eisen J.A."/>
        </authorList>
    </citation>
    <scope>NUCLEOTIDE SEQUENCE [LARGE SCALE GENOMIC DNA]</scope>
    <source>
        <strain evidence="3">ATCC 700099 / DSM 44233 / CIP 104796 / JCM 9543 / NBRC 105858 / Y-104</strain>
    </source>
</reference>
<name>C8X7R3_NAKMY</name>
<evidence type="ECO:0000259" key="1">
    <source>
        <dbReference type="Pfam" id="PF06114"/>
    </source>
</evidence>
<protein>
    <recommendedName>
        <fullName evidence="1">IrrE N-terminal-like domain-containing protein</fullName>
    </recommendedName>
</protein>
<dbReference type="OrthoDB" id="9794834at2"/>